<evidence type="ECO:0000313" key="2">
    <source>
        <dbReference type="EMBL" id="THD10693.1"/>
    </source>
</evidence>
<proteinExistence type="predicted"/>
<dbReference type="Proteomes" id="UP000307749">
    <property type="component" value="Unassembled WGS sequence"/>
</dbReference>
<evidence type="ECO:0000313" key="3">
    <source>
        <dbReference type="Proteomes" id="UP000307749"/>
    </source>
</evidence>
<keyword evidence="3" id="KW-1185">Reference proteome</keyword>
<gene>
    <name evidence="2" type="ORF">B1806_07510</name>
</gene>
<protein>
    <recommendedName>
        <fullName evidence="1">CRISPR-associated protein Cas6 C-terminal domain-containing protein</fullName>
    </recommendedName>
</protein>
<sequence length="320" mass="34718">MPGSPIPGAPLPNPFPVARYRLHCRVERALHLPDYAGSTLRGVLGHALKDLVCVTRQPVCEPCAFYRSCVYPSIFERPAPVGYPAAALRHAPNPFAVEPAGWGALHLSSGADFHFDLVLIGPALVQLPLIVRAWQKGLARNVGGGQGSARVQRVQHLESGHVIWCEDADSFLAHNQAVALPTPDSAPAQVTLEFITPLRLQQQGRVLDASAITAGDVLIALLRRAALLLELQLGRATGWCFDDLHAQARATRGSGSLRWRDWTRYSNRQQRAMTLGGMVGCYTITDIAGAWWPLLYLGQWLHVGKNASFGMGGYRISAAG</sequence>
<dbReference type="RefSeq" id="WP_081126325.1">
    <property type="nucleotide sequence ID" value="NZ_DAHXOC010000065.1"/>
</dbReference>
<dbReference type="Pfam" id="PF10040">
    <property type="entry name" value="CRISPR_Cas6"/>
    <property type="match status" value="1"/>
</dbReference>
<dbReference type="STRING" id="993689.GCA_002077135_00976"/>
<evidence type="ECO:0000259" key="1">
    <source>
        <dbReference type="Pfam" id="PF10040"/>
    </source>
</evidence>
<comment type="caution">
    <text evidence="2">The sequence shown here is derived from an EMBL/GenBank/DDBJ whole genome shotgun (WGS) entry which is preliminary data.</text>
</comment>
<dbReference type="AlphaFoldDB" id="A0A4S3KNZ8"/>
<dbReference type="EMBL" id="MWQO01000023">
    <property type="protein sequence ID" value="THD10693.1"/>
    <property type="molecule type" value="Genomic_DNA"/>
</dbReference>
<accession>A0A4S3KNZ8</accession>
<dbReference type="InterPro" id="IPR019267">
    <property type="entry name" value="CRISPR-assoc_Cas6_C"/>
</dbReference>
<feature type="domain" description="CRISPR-associated protein Cas6 C-terminal" evidence="1">
    <location>
        <begin position="192"/>
        <end position="314"/>
    </location>
</feature>
<reference evidence="2 3" key="1">
    <citation type="submission" date="2017-02" db="EMBL/GenBank/DDBJ databases">
        <title>Whole genome sequencing of Metallibacterium scheffleri DSM 24874 (T).</title>
        <authorList>
            <person name="Kumar S."/>
            <person name="Patil P."/>
            <person name="Patil P.B."/>
        </authorList>
    </citation>
    <scope>NUCLEOTIDE SEQUENCE [LARGE SCALE GENOMIC DNA]</scope>
    <source>
        <strain evidence="2 3">DSM 24874</strain>
    </source>
</reference>
<name>A0A4S3KNZ8_9GAMM</name>
<dbReference type="Gene3D" id="3.30.70.1900">
    <property type="match status" value="1"/>
</dbReference>
<organism evidence="2 3">
    <name type="scientific">Metallibacterium scheffleri</name>
    <dbReference type="NCBI Taxonomy" id="993689"/>
    <lineage>
        <taxon>Bacteria</taxon>
        <taxon>Pseudomonadati</taxon>
        <taxon>Pseudomonadota</taxon>
        <taxon>Gammaproteobacteria</taxon>
        <taxon>Lysobacterales</taxon>
        <taxon>Rhodanobacteraceae</taxon>
        <taxon>Metallibacterium</taxon>
    </lineage>
</organism>
<dbReference type="OrthoDB" id="9787241at2"/>